<evidence type="ECO:0000256" key="1">
    <source>
        <dbReference type="SAM" id="Coils"/>
    </source>
</evidence>
<evidence type="ECO:0000256" key="2">
    <source>
        <dbReference type="SAM" id="Phobius"/>
    </source>
</evidence>
<feature type="transmembrane region" description="Helical" evidence="2">
    <location>
        <begin position="91"/>
        <end position="108"/>
    </location>
</feature>
<keyword evidence="4" id="KW-1185">Reference proteome</keyword>
<keyword evidence="2" id="KW-0472">Membrane</keyword>
<keyword evidence="2" id="KW-1133">Transmembrane helix</keyword>
<proteinExistence type="predicted"/>
<evidence type="ECO:0000313" key="3">
    <source>
        <dbReference type="EMBL" id="ACQ68989.1"/>
    </source>
</evidence>
<gene>
    <name evidence="3" type="ordered locus">EAT1b_0054</name>
</gene>
<name>C4L143_EXISA</name>
<keyword evidence="1" id="KW-0175">Coiled coil</keyword>
<dbReference type="Proteomes" id="UP000000716">
    <property type="component" value="Chromosome"/>
</dbReference>
<evidence type="ECO:0000313" key="4">
    <source>
        <dbReference type="Proteomes" id="UP000000716"/>
    </source>
</evidence>
<dbReference type="STRING" id="360911.EAT1b_0054"/>
<sequence length="114" mass="13047">MEGTVNMATLHTELQTLKSENLELKRRVGKLEESDERHEEDIRNLYAHQAATKAYVEQILSKIDGLETKLFNALTTSQRNSVEERNGWMEYTKYVIGATIGVVVLYLFQQQGGK</sequence>
<dbReference type="eggNOG" id="ENOG502ZJ6H">
    <property type="taxonomic scope" value="Bacteria"/>
</dbReference>
<accession>C4L143</accession>
<dbReference type="EMBL" id="CP001615">
    <property type="protein sequence ID" value="ACQ68989.1"/>
    <property type="molecule type" value="Genomic_DNA"/>
</dbReference>
<keyword evidence="2" id="KW-0812">Transmembrane</keyword>
<reference evidence="3 4" key="1">
    <citation type="journal article" date="2011" name="J. Bacteriol.">
        <title>Complete genome sequence of the Thermophilic Bacterium Exiguobacterium sp. AT1b.</title>
        <authorList>
            <person name="Vishnivetskaya T.A."/>
            <person name="Lucas S."/>
            <person name="Copeland A."/>
            <person name="Lapidus A."/>
            <person name="Glavina Del Rio T."/>
            <person name="Dalin E."/>
            <person name="Tice H."/>
            <person name="Bruce D.C."/>
            <person name="Goodwin L.A."/>
            <person name="Pitluck S."/>
            <person name="Saunders E."/>
            <person name="Brettin T."/>
            <person name="Detter C."/>
            <person name="Han C."/>
            <person name="Larimer F."/>
            <person name="Land M.L."/>
            <person name="Hauser L.J."/>
            <person name="Kyrpides N.C."/>
            <person name="Ovchinnikova G."/>
            <person name="Kathariou S."/>
            <person name="Ramaley R.F."/>
            <person name="Rodrigues D.F."/>
            <person name="Hendrix C."/>
            <person name="Richardson P."/>
            <person name="Tiedje J.M."/>
        </authorList>
    </citation>
    <scope>NUCLEOTIDE SEQUENCE [LARGE SCALE GENOMIC DNA]</scope>
    <source>
        <strain evidence="4">ATCC BAA-1283 / AT1b</strain>
    </source>
</reference>
<protein>
    <submittedName>
        <fullName evidence="3">Uncharacterized protein</fullName>
    </submittedName>
</protein>
<organism evidence="3 4">
    <name type="scientific">Exiguobacterium sp. (strain ATCC BAA-1283 / AT1b)</name>
    <dbReference type="NCBI Taxonomy" id="360911"/>
    <lineage>
        <taxon>Bacteria</taxon>
        <taxon>Bacillati</taxon>
        <taxon>Bacillota</taxon>
        <taxon>Bacilli</taxon>
        <taxon>Bacillales</taxon>
        <taxon>Bacillales Family XII. Incertae Sedis</taxon>
        <taxon>Exiguobacterium</taxon>
    </lineage>
</organism>
<dbReference type="HOGENOM" id="CLU_2117371_0_0_9"/>
<dbReference type="KEGG" id="eat:EAT1b_0054"/>
<dbReference type="RefSeq" id="WP_012726108.1">
    <property type="nucleotide sequence ID" value="NC_012673.1"/>
</dbReference>
<dbReference type="AlphaFoldDB" id="C4L143"/>
<feature type="coiled-coil region" evidence="1">
    <location>
        <begin position="7"/>
        <end position="41"/>
    </location>
</feature>